<proteinExistence type="predicted"/>
<sequence>MMYLQHFALAIQNNEKIIKNYTTPKTLKLLYEQHTTPHVSKVSFQ</sequence>
<organism evidence="1">
    <name type="scientific">Anguilla anguilla</name>
    <name type="common">European freshwater eel</name>
    <name type="synonym">Muraena anguilla</name>
    <dbReference type="NCBI Taxonomy" id="7936"/>
    <lineage>
        <taxon>Eukaryota</taxon>
        <taxon>Metazoa</taxon>
        <taxon>Chordata</taxon>
        <taxon>Craniata</taxon>
        <taxon>Vertebrata</taxon>
        <taxon>Euteleostomi</taxon>
        <taxon>Actinopterygii</taxon>
        <taxon>Neopterygii</taxon>
        <taxon>Teleostei</taxon>
        <taxon>Anguilliformes</taxon>
        <taxon>Anguillidae</taxon>
        <taxon>Anguilla</taxon>
    </lineage>
</organism>
<reference evidence="1" key="1">
    <citation type="submission" date="2014-11" db="EMBL/GenBank/DDBJ databases">
        <authorList>
            <person name="Amaro Gonzalez C."/>
        </authorList>
    </citation>
    <scope>NUCLEOTIDE SEQUENCE</scope>
</reference>
<reference evidence="1" key="2">
    <citation type="journal article" date="2015" name="Fish Shellfish Immunol.">
        <title>Early steps in the European eel (Anguilla anguilla)-Vibrio vulnificus interaction in the gills: Role of the RtxA13 toxin.</title>
        <authorList>
            <person name="Callol A."/>
            <person name="Pajuelo D."/>
            <person name="Ebbesson L."/>
            <person name="Teles M."/>
            <person name="MacKenzie S."/>
            <person name="Amaro C."/>
        </authorList>
    </citation>
    <scope>NUCLEOTIDE SEQUENCE</scope>
</reference>
<accession>A0A0E9TMF8</accession>
<protein>
    <submittedName>
        <fullName evidence="1">Uncharacterized protein</fullName>
    </submittedName>
</protein>
<dbReference type="EMBL" id="GBXM01053915">
    <property type="protein sequence ID" value="JAH54662.1"/>
    <property type="molecule type" value="Transcribed_RNA"/>
</dbReference>
<name>A0A0E9TMF8_ANGAN</name>
<dbReference type="AlphaFoldDB" id="A0A0E9TMF8"/>
<evidence type="ECO:0000313" key="1">
    <source>
        <dbReference type="EMBL" id="JAH54662.1"/>
    </source>
</evidence>